<keyword evidence="4" id="KW-0804">Transcription</keyword>
<feature type="compositionally biased region" description="Acidic residues" evidence="6">
    <location>
        <begin position="461"/>
        <end position="502"/>
    </location>
</feature>
<reference evidence="8" key="2">
    <citation type="submission" date="2021-12" db="EMBL/GenBank/DDBJ databases">
        <title>Resequencing data analysis of finger millet.</title>
        <authorList>
            <person name="Hatakeyama M."/>
            <person name="Aluri S."/>
            <person name="Balachadran M.T."/>
            <person name="Sivarajan S.R."/>
            <person name="Poveda L."/>
            <person name="Shimizu-Inatsugi R."/>
            <person name="Schlapbach R."/>
            <person name="Sreeman S.M."/>
            <person name="Shimizu K.K."/>
        </authorList>
    </citation>
    <scope>NUCLEOTIDE SEQUENCE</scope>
</reference>
<evidence type="ECO:0000256" key="1">
    <source>
        <dbReference type="ARBA" id="ARBA00004123"/>
    </source>
</evidence>
<dbReference type="GO" id="GO:0031491">
    <property type="term" value="F:nucleosome binding"/>
    <property type="evidence" value="ECO:0007669"/>
    <property type="project" value="TreeGrafter"/>
</dbReference>
<dbReference type="Pfam" id="PF14639">
    <property type="entry name" value="YqgF"/>
    <property type="match status" value="1"/>
</dbReference>
<evidence type="ECO:0000256" key="3">
    <source>
        <dbReference type="ARBA" id="ARBA00023015"/>
    </source>
</evidence>
<dbReference type="InterPro" id="IPR028083">
    <property type="entry name" value="Spt6_acidic_N_dom"/>
</dbReference>
<comment type="similarity">
    <text evidence="2">Belongs to the SPT6 family.</text>
</comment>
<dbReference type="SUPFAM" id="SSF55550">
    <property type="entry name" value="SH2 domain"/>
    <property type="match status" value="2"/>
</dbReference>
<dbReference type="InterPro" id="IPR023323">
    <property type="entry name" value="Tex-like_dom_sf"/>
</dbReference>
<sequence>METEDHPRDVNPHMENFSIVYGDESVPRLYENSRISSDQVPGQSGIVKRAVALGRYLQNPLAMIATLCGPGFDVNLAASHEWHFSTLQFVAGLGPRKASALQKDLVREGSIFSRKELVKPLGRKVFMNASGFLRVRRSGAAAASAQIIDLLEDTRIHPESYVLAKNLAKDVYLEELQHDPNDMDDDDLEMAIEHVKGSKKLRRLVMEEYIRSVQEEFRKEYTLKDLKRELLGGFSDWRTTYTEPSPDEEFWMLSDNYSDEGFDLEASQLHEGDVLTGKIRNVNKNSSYQIKSLVRRSFRPSSRGPSFLTLTLKIFDGVYAHKEITEGGKDHKDITSLLRLGKTLTIDNETFEDLDEVIDRYVDPLVGNLKSMLSYRKFKKGLKNEKNIDKPPPDAGPSMRNVAAMVPMKNTAWGSGGGANDGWRGDGNNDRDRPFSGRSEDEIEVDEEDPRPSRRDRDVRDDGDDDDDEEEEDDGEDEYEKDGFIVDDADEEEEEGEEEEQNDERRKKKRKKKRESEGFMLDEDDYMLLQDNNITGISRPKLGNKFKRLKKAGRESEMDGRSGFSDDDGTGKKAYWQGENVPVEEDIIDDEEQQQDEEAEFPDEEDEMAGFIVDEEEMDENGQFVKKKKFKRKVPRQAAGVSSSALQEAHDIFGDVEDLLERRKMELEREAANSDELRGKRLEDEFEPFILAEKYMTTKDEQIKENDVPERMQLSEELTGYPPADNVMIEEESVWIHNQLIGDGGMSFFGNEHKIKDIDQKDIASVLTMLHVNKFEIPFIALYRKENCPSLLEEEDLYYEDLDPQSDDEDNKDKYVRPPKTRFHKLLWAVQTLDRKWLLLQKRKVALEMYYDKRFDDEQRRIDDVTRHELNMQLYNSIIVALKDAKSEKEVEDVDAKFNLHFPPGEMEEEGQFKRPKRKSLYSICHKAGLWEVANKFGRSAEQLGHHLTLTKIPEAGELDSGKDSPEEVAANFTCAMFETPQDVLRGARHMAAVEIGCEPIVKKHIRSIFMNKGVVSTSPTPEGNTIIDPYHPLSGVKWLREKPLNKFVDAQWLLIQKGEEDKLLKVTIKLPEDAKKKLMSEARENYLSDCVSKSAQLWDDQRKMILDDAFLNFLLPSMEKEARSLLTVKAKNWLHIEYAQQLWNKVTVAPWKKKDADKKDADIDLDDESELRVMACCCWGPGKPATTFVMLDSSGELVDVLYAGSISNRSQGVAEQQRKKNDQQRLLKFMMDHQPHVVCVGASNYNCRQLKDDIYEVIFKIVEDHPRDVNPHMENFSIVYGDESVPRLYENSRISSDQLPGQSGIVKRAVALGRYLQNPLAMIATLCGPGKEILSWKLHPLEHFLTPDEKYEVVEQVMVDATNQIGFDVNLAASHEWHFSTLQFVAGLGPRKASALQKDLVREGSIFSRKELVKPLGRKVFMNASGFLRVRRSGAAAASAQIIDLLEDTRIHPESYVLAKNLAKDVYLEELQHDPNDMDDDDLEMAIEHVKGSKKLRRLVMEEYIRSVQEEFRKEYTLKDLKRELLGGFSDWRTTYTEPSPDEEFWMLSGETEDTISEGKIVQVTVRNIQESKIICTFDSGLKAIVMADNYSDEGFDLEASQLHEGDVLTGKIRNVNKNRFMVYLTCKASELRRRPFSKGDKDPYYHEEAMISQTEQDKARKQKELAKKHFKPRMIVHPHFQNLTAEEAMQFLSDKEPGEKVIRPSSRGPSFLTLTLKIFDGVYAHKEITEGGKDHKDITSLLRLGKTLTIDNETFEDLDEVIDRYVDPLVGNLKSMLSYRKFRKGLKNEVDEMLRAEKAENPMRIVYCFGISHEHPGTFILSYIRSTNPHHEYVGLYPKGFRFRKRDFDNIDRLVSYFQKNIDKPPPDAGPSMRNVAAMVPMKNTAWGSGGGANDGWRGDGNNDRDRPFSGRSALVVGDEDVGEAEVILAMMTMLEVGVVIILVAAVGDGLITLAVVEVDGALVAVGALLGGVELVEPGILDGVEVVVTATVVLVAVEAAGEHLQLALILVGELEVAGDHLLLVPNAGGGGGGGWGAAAGGTNDDSGWGSAKKPPPHLIPDSCSPIASPTPTLLVRFSASSILTPGLPVRLGSRRLVSQAPAPRPSSLSPSASALGAAHPLRRLGPRWSAPLILFVASALDTHRRIRRPDSHLDHRPVALSVRLPGSHLSLLPDCSHRPSDSASVLSPPAVRRLGLSLVDLPCYGLLRAATGCAMLPCYRANRADTIRYMAYRAVPWAQLKA</sequence>
<dbReference type="FunFam" id="1.10.10.650:FF:000003">
    <property type="entry name" value="Transcription elongation factor spt6"/>
    <property type="match status" value="1"/>
</dbReference>
<dbReference type="Gene3D" id="1.10.10.2740">
    <property type="entry name" value="Spt6, Death-like domain"/>
    <property type="match status" value="2"/>
</dbReference>
<feature type="compositionally biased region" description="Basic and acidic residues" evidence="6">
    <location>
        <begin position="423"/>
        <end position="440"/>
    </location>
</feature>
<feature type="region of interest" description="Disordered" evidence="6">
    <location>
        <begin position="410"/>
        <end position="521"/>
    </location>
</feature>
<dbReference type="SUPFAM" id="SSF53098">
    <property type="entry name" value="Ribonuclease H-like"/>
    <property type="match status" value="2"/>
</dbReference>
<dbReference type="Gene3D" id="1.10.3500.10">
    <property type="entry name" value="Tex N-terminal region-like"/>
    <property type="match status" value="1"/>
</dbReference>
<dbReference type="InterPro" id="IPR012340">
    <property type="entry name" value="NA-bd_OB-fold"/>
</dbReference>
<dbReference type="InterPro" id="IPR032706">
    <property type="entry name" value="Spt6_HHH"/>
</dbReference>
<dbReference type="GO" id="GO:0140673">
    <property type="term" value="P:transcription elongation-coupled chromatin remodeling"/>
    <property type="evidence" value="ECO:0007669"/>
    <property type="project" value="InterPro"/>
</dbReference>
<reference evidence="8" key="1">
    <citation type="journal article" date="2018" name="DNA Res.">
        <title>Multiple hybrid de novo genome assembly of finger millet, an orphan allotetraploid crop.</title>
        <authorList>
            <person name="Hatakeyama M."/>
            <person name="Aluri S."/>
            <person name="Balachadran M.T."/>
            <person name="Sivarajan S.R."/>
            <person name="Patrignani A."/>
            <person name="Gruter S."/>
            <person name="Poveda L."/>
            <person name="Shimizu-Inatsugi R."/>
            <person name="Baeten J."/>
            <person name="Francoijs K.J."/>
            <person name="Nataraja K.N."/>
            <person name="Reddy Y.A.N."/>
            <person name="Phadnis S."/>
            <person name="Ravikumar R.L."/>
            <person name="Schlapbach R."/>
            <person name="Sreeman S.M."/>
            <person name="Shimizu K.K."/>
        </authorList>
    </citation>
    <scope>NUCLEOTIDE SEQUENCE</scope>
</reference>
<dbReference type="Gene3D" id="2.40.50.140">
    <property type="entry name" value="Nucleic acid-binding proteins"/>
    <property type="match status" value="1"/>
</dbReference>
<evidence type="ECO:0000256" key="4">
    <source>
        <dbReference type="ARBA" id="ARBA00023163"/>
    </source>
</evidence>
<dbReference type="InterPro" id="IPR023319">
    <property type="entry name" value="Tex-like_HTH_dom_sf"/>
</dbReference>
<keyword evidence="5" id="KW-0539">Nucleus</keyword>
<dbReference type="InterPro" id="IPR012337">
    <property type="entry name" value="RNaseH-like_sf"/>
</dbReference>
<dbReference type="InterPro" id="IPR042066">
    <property type="entry name" value="Spt6_death-like"/>
</dbReference>
<dbReference type="GO" id="GO:0009793">
    <property type="term" value="P:embryo development ending in seed dormancy"/>
    <property type="evidence" value="ECO:0007669"/>
    <property type="project" value="UniProtKB-ARBA"/>
</dbReference>
<dbReference type="Gene3D" id="3.30.420.140">
    <property type="entry name" value="YqgF/RNase H-like domain"/>
    <property type="match status" value="2"/>
</dbReference>
<dbReference type="PROSITE" id="PS50126">
    <property type="entry name" value="S1"/>
    <property type="match status" value="1"/>
</dbReference>
<keyword evidence="9" id="KW-1185">Reference proteome</keyword>
<dbReference type="GO" id="GO:0008023">
    <property type="term" value="C:transcription elongation factor complex"/>
    <property type="evidence" value="ECO:0007669"/>
    <property type="project" value="TreeGrafter"/>
</dbReference>
<dbReference type="SUPFAM" id="SSF47781">
    <property type="entry name" value="RuvA domain 2-like"/>
    <property type="match status" value="4"/>
</dbReference>
<feature type="region of interest" description="Disordered" evidence="6">
    <location>
        <begin position="549"/>
        <end position="605"/>
    </location>
</feature>
<accession>A0AAV5DRC0</accession>
<evidence type="ECO:0000313" key="8">
    <source>
        <dbReference type="EMBL" id="GJN13224.1"/>
    </source>
</evidence>
<comment type="subcellular location">
    <subcellularLocation>
        <location evidence="1">Nucleus</location>
    </subcellularLocation>
</comment>
<dbReference type="FunFam" id="3.30.420.140:FF:000006">
    <property type="entry name" value="Transcription elongation factor spt6"/>
    <property type="match status" value="1"/>
</dbReference>
<dbReference type="FunFam" id="3.30.505.10:FF:000047">
    <property type="entry name" value="Transcription elongation factor spt6"/>
    <property type="match status" value="1"/>
</dbReference>
<dbReference type="FunFam" id="1.10.3500.10:FF:000004">
    <property type="entry name" value="Transcription elongation factor spt6"/>
    <property type="match status" value="1"/>
</dbReference>
<dbReference type="Proteomes" id="UP001054889">
    <property type="component" value="Unassembled WGS sequence"/>
</dbReference>
<protein>
    <recommendedName>
        <fullName evidence="7">S1 motif domain-containing protein</fullName>
    </recommendedName>
</protein>
<dbReference type="InterPro" id="IPR035420">
    <property type="entry name" value="Spt6_SH2"/>
</dbReference>
<feature type="compositionally biased region" description="Acidic residues" evidence="6">
    <location>
        <begin position="582"/>
        <end position="605"/>
    </location>
</feature>
<dbReference type="CDD" id="cd09928">
    <property type="entry name" value="SH2_Cterm_SPT6_like"/>
    <property type="match status" value="1"/>
</dbReference>
<feature type="compositionally biased region" description="Basic and acidic residues" evidence="6">
    <location>
        <begin position="450"/>
        <end position="460"/>
    </location>
</feature>
<dbReference type="SMART" id="SM00732">
    <property type="entry name" value="YqgFc"/>
    <property type="match status" value="1"/>
</dbReference>
<organism evidence="8 9">
    <name type="scientific">Eleusine coracana subsp. coracana</name>
    <dbReference type="NCBI Taxonomy" id="191504"/>
    <lineage>
        <taxon>Eukaryota</taxon>
        <taxon>Viridiplantae</taxon>
        <taxon>Streptophyta</taxon>
        <taxon>Embryophyta</taxon>
        <taxon>Tracheophyta</taxon>
        <taxon>Spermatophyta</taxon>
        <taxon>Magnoliopsida</taxon>
        <taxon>Liliopsida</taxon>
        <taxon>Poales</taxon>
        <taxon>Poaceae</taxon>
        <taxon>PACMAD clade</taxon>
        <taxon>Chloridoideae</taxon>
        <taxon>Cynodonteae</taxon>
        <taxon>Eleusininae</taxon>
        <taxon>Eleusine</taxon>
    </lineage>
</organism>
<evidence type="ECO:0000313" key="9">
    <source>
        <dbReference type="Proteomes" id="UP001054889"/>
    </source>
</evidence>
<dbReference type="InterPro" id="IPR035018">
    <property type="entry name" value="Spt6_SH2_C"/>
</dbReference>
<dbReference type="InterPro" id="IPR017072">
    <property type="entry name" value="TF_Spt6"/>
</dbReference>
<dbReference type="Pfam" id="PF21710">
    <property type="entry name" value="Spt6_S1"/>
    <property type="match status" value="1"/>
</dbReference>
<dbReference type="Gene3D" id="3.30.505.10">
    <property type="entry name" value="SH2 domain"/>
    <property type="match status" value="3"/>
</dbReference>
<dbReference type="Pfam" id="PF14635">
    <property type="entry name" value="HHH_7"/>
    <property type="match status" value="2"/>
</dbReference>
<dbReference type="FunFam" id="1.10.150.850:FF:000001">
    <property type="entry name" value="Transcription elongation factor spt6"/>
    <property type="match status" value="1"/>
</dbReference>
<dbReference type="SUPFAM" id="SSF50249">
    <property type="entry name" value="Nucleic acid-binding proteins"/>
    <property type="match status" value="1"/>
</dbReference>
<dbReference type="Gene3D" id="1.10.10.650">
    <property type="entry name" value="RuvA domain 2-like"/>
    <property type="match status" value="1"/>
</dbReference>
<dbReference type="SUPFAM" id="SSF158832">
    <property type="entry name" value="Tex N-terminal region-like"/>
    <property type="match status" value="1"/>
</dbReference>
<dbReference type="Pfam" id="PF14633">
    <property type="entry name" value="SH2_2"/>
    <property type="match status" value="2"/>
</dbReference>
<dbReference type="InterPro" id="IPR037027">
    <property type="entry name" value="YqgF/RNaseH-like_dom_sf"/>
</dbReference>
<dbReference type="InterPro" id="IPR049540">
    <property type="entry name" value="Spt6-like_S1"/>
</dbReference>
<dbReference type="FunFam" id="1.10.10.2740:FF:000002">
    <property type="entry name" value="Transcription elongation factor Spt6"/>
    <property type="match status" value="2"/>
</dbReference>
<dbReference type="InterPro" id="IPR036860">
    <property type="entry name" value="SH2_dom_sf"/>
</dbReference>
<name>A0AAV5DRC0_ELECO</name>
<dbReference type="PANTHER" id="PTHR10145:SF6">
    <property type="entry name" value="TRANSCRIPTION ELONGATION FACTOR SPT6"/>
    <property type="match status" value="1"/>
</dbReference>
<dbReference type="Pfam" id="PF14632">
    <property type="entry name" value="SPT6_acidic"/>
    <property type="match status" value="1"/>
</dbReference>
<keyword evidence="3" id="KW-0805">Transcription regulation</keyword>
<dbReference type="PANTHER" id="PTHR10145">
    <property type="entry name" value="TRANSCRIPTION ELONGATION FACTOR SPT6"/>
    <property type="match status" value="1"/>
</dbReference>
<dbReference type="CDD" id="cd09918">
    <property type="entry name" value="SH2_Nterm_SPT6_like"/>
    <property type="match status" value="2"/>
</dbReference>
<dbReference type="FunFam" id="3.30.505.10:FF:000050">
    <property type="entry name" value="Transcription elongation factor spt6"/>
    <property type="match status" value="1"/>
</dbReference>
<dbReference type="GO" id="GO:0034728">
    <property type="term" value="P:nucleosome organization"/>
    <property type="evidence" value="ECO:0007669"/>
    <property type="project" value="TreeGrafter"/>
</dbReference>
<evidence type="ECO:0000256" key="6">
    <source>
        <dbReference type="SAM" id="MobiDB-lite"/>
    </source>
</evidence>
<dbReference type="FunFam" id="2.40.50.140:FF:000288">
    <property type="entry name" value="Transcription elongation factor SPT6"/>
    <property type="match status" value="1"/>
</dbReference>
<dbReference type="GO" id="GO:0003676">
    <property type="term" value="F:nucleic acid binding"/>
    <property type="evidence" value="ECO:0007669"/>
    <property type="project" value="InterPro"/>
</dbReference>
<dbReference type="InterPro" id="IPR010994">
    <property type="entry name" value="RuvA_2-like"/>
</dbReference>
<dbReference type="GO" id="GO:0042393">
    <property type="term" value="F:histone binding"/>
    <property type="evidence" value="ECO:0007669"/>
    <property type="project" value="TreeGrafter"/>
</dbReference>
<comment type="caution">
    <text evidence="8">The sequence shown here is derived from an EMBL/GenBank/DDBJ whole genome shotgun (WGS) entry which is preliminary data.</text>
</comment>
<evidence type="ECO:0000259" key="7">
    <source>
        <dbReference type="PROSITE" id="PS50126"/>
    </source>
</evidence>
<evidence type="ECO:0000256" key="2">
    <source>
        <dbReference type="ARBA" id="ARBA00009253"/>
    </source>
</evidence>
<dbReference type="InterPro" id="IPR006641">
    <property type="entry name" value="YqgF/RNaseH-like_dom"/>
</dbReference>
<dbReference type="InterPro" id="IPR035019">
    <property type="entry name" value="Spt6_SH2_N"/>
</dbReference>
<dbReference type="Gene3D" id="1.10.150.850">
    <property type="entry name" value="Spt6, helix-hairpin-helix domain"/>
    <property type="match status" value="2"/>
</dbReference>
<evidence type="ECO:0000256" key="5">
    <source>
        <dbReference type="ARBA" id="ARBA00023242"/>
    </source>
</evidence>
<gene>
    <name evidence="8" type="primary">ga31570</name>
    <name evidence="8" type="ORF">PR202_ga31570</name>
</gene>
<feature type="domain" description="S1 motif" evidence="7">
    <location>
        <begin position="1560"/>
        <end position="1629"/>
    </location>
</feature>
<proteinExistence type="inferred from homology"/>
<dbReference type="InterPro" id="IPR003029">
    <property type="entry name" value="S1_domain"/>
</dbReference>
<dbReference type="InterPro" id="IPR028231">
    <property type="entry name" value="Spt6_YqgF"/>
</dbReference>
<dbReference type="EMBL" id="BQKI01000042">
    <property type="protein sequence ID" value="GJN13224.1"/>
    <property type="molecule type" value="Genomic_DNA"/>
</dbReference>